<keyword evidence="1" id="KW-0812">Transmembrane</keyword>
<reference evidence="2 3" key="1">
    <citation type="submission" date="2019-02" db="EMBL/GenBank/DDBJ databases">
        <title>Isolation and identification of novel species under the genus Muribaculum.</title>
        <authorList>
            <person name="Miyake S."/>
            <person name="Ding Y."/>
            <person name="Low A."/>
            <person name="Soh M."/>
            <person name="Seedorf H."/>
        </authorList>
    </citation>
    <scope>NUCLEOTIDE SEQUENCE [LARGE SCALE GENOMIC DNA]</scope>
    <source>
        <strain evidence="2 3">TLL-A3</strain>
    </source>
</reference>
<keyword evidence="1" id="KW-1133">Transmembrane helix</keyword>
<dbReference type="Proteomes" id="UP000297635">
    <property type="component" value="Unassembled WGS sequence"/>
</dbReference>
<keyword evidence="1" id="KW-0472">Membrane</keyword>
<proteinExistence type="predicted"/>
<accession>A0A4Z0V7F4</accession>
<evidence type="ECO:0000256" key="1">
    <source>
        <dbReference type="SAM" id="Phobius"/>
    </source>
</evidence>
<evidence type="ECO:0000313" key="2">
    <source>
        <dbReference type="EMBL" id="TGG40711.1"/>
    </source>
</evidence>
<feature type="transmembrane region" description="Helical" evidence="1">
    <location>
        <begin position="21"/>
        <end position="42"/>
    </location>
</feature>
<dbReference type="AlphaFoldDB" id="A0A4Z0V7F4"/>
<keyword evidence="3" id="KW-1185">Reference proteome</keyword>
<sequence>MEINSATAQYPFPFHRQIPKFLGVIVFYWVFVPLFFMGGTYVGSLNEITAGSGELIENF</sequence>
<protein>
    <submittedName>
        <fullName evidence="2">Uncharacterized protein</fullName>
    </submittedName>
</protein>
<gene>
    <name evidence="2" type="ORF">EZ315_08580</name>
</gene>
<organism evidence="2 3">
    <name type="scientific">Duncaniella freteri</name>
    <dbReference type="NCBI Taxonomy" id="2530391"/>
    <lineage>
        <taxon>Bacteria</taxon>
        <taxon>Pseudomonadati</taxon>
        <taxon>Bacteroidota</taxon>
        <taxon>Bacteroidia</taxon>
        <taxon>Bacteroidales</taxon>
        <taxon>Muribaculaceae</taxon>
        <taxon>Duncaniella</taxon>
    </lineage>
</organism>
<evidence type="ECO:0000313" key="3">
    <source>
        <dbReference type="Proteomes" id="UP000297635"/>
    </source>
</evidence>
<name>A0A4Z0V7F4_9BACT</name>
<dbReference type="EMBL" id="SJSA01000001">
    <property type="protein sequence ID" value="TGG40711.1"/>
    <property type="molecule type" value="Genomic_DNA"/>
</dbReference>
<comment type="caution">
    <text evidence="2">The sequence shown here is derived from an EMBL/GenBank/DDBJ whole genome shotgun (WGS) entry which is preliminary data.</text>
</comment>